<sequence length="74" mass="8213">MAGHSIQGCSRPRRSSTISSSFGSLYKVQEPSPGNKAGWNFLGTQAELRGNLRGTPGQQSGWRPQLLFHFIYFQ</sequence>
<dbReference type="Proteomes" id="UP000335636">
    <property type="component" value="Unassembled WGS sequence"/>
</dbReference>
<accession>A0A5E4CMA1</accession>
<dbReference type="Proteomes" id="UP000662637">
    <property type="component" value="Unassembled WGS sequence"/>
</dbReference>
<evidence type="ECO:0000313" key="2">
    <source>
        <dbReference type="EMBL" id="VTJ83024.1"/>
    </source>
</evidence>
<dbReference type="EMBL" id="WJEC01007770">
    <property type="protein sequence ID" value="KAF7468175.1"/>
    <property type="molecule type" value="Genomic_DNA"/>
</dbReference>
<gene>
    <name evidence="1" type="ORF">GHT09_019496</name>
    <name evidence="2" type="ORF">MONAX_5E022309</name>
</gene>
<reference evidence="2 3" key="1">
    <citation type="submission" date="2019-04" db="EMBL/GenBank/DDBJ databases">
        <authorList>
            <person name="Alioto T."/>
            <person name="Alioto T."/>
        </authorList>
    </citation>
    <scope>NUCLEOTIDE SEQUENCE [LARGE SCALE GENOMIC DNA]</scope>
</reference>
<dbReference type="AlphaFoldDB" id="A0A5E4CMA1"/>
<dbReference type="EMBL" id="CABDUW010001624">
    <property type="protein sequence ID" value="VTJ83024.1"/>
    <property type="molecule type" value="Genomic_DNA"/>
</dbReference>
<name>A0A5E4CMA1_MARMO</name>
<organism evidence="2 3">
    <name type="scientific">Marmota monax</name>
    <name type="common">Woodchuck</name>
    <dbReference type="NCBI Taxonomy" id="9995"/>
    <lineage>
        <taxon>Eukaryota</taxon>
        <taxon>Metazoa</taxon>
        <taxon>Chordata</taxon>
        <taxon>Craniata</taxon>
        <taxon>Vertebrata</taxon>
        <taxon>Euteleostomi</taxon>
        <taxon>Mammalia</taxon>
        <taxon>Eutheria</taxon>
        <taxon>Euarchontoglires</taxon>
        <taxon>Glires</taxon>
        <taxon>Rodentia</taxon>
        <taxon>Sciuromorpha</taxon>
        <taxon>Sciuridae</taxon>
        <taxon>Xerinae</taxon>
        <taxon>Marmotini</taxon>
        <taxon>Marmota</taxon>
    </lineage>
</organism>
<keyword evidence="3" id="KW-1185">Reference proteome</keyword>
<protein>
    <submittedName>
        <fullName evidence="2">Uncharacterized protein</fullName>
    </submittedName>
</protein>
<reference evidence="1" key="2">
    <citation type="submission" date="2020-08" db="EMBL/GenBank/DDBJ databases">
        <authorList>
            <person name="Shumante A."/>
            <person name="Zimin A.V."/>
            <person name="Puiu D."/>
            <person name="Salzberg S.L."/>
        </authorList>
    </citation>
    <scope>NUCLEOTIDE SEQUENCE</scope>
    <source>
        <strain evidence="1">WC2-LM</strain>
        <tissue evidence="1">Liver</tissue>
    </source>
</reference>
<proteinExistence type="predicted"/>
<evidence type="ECO:0000313" key="1">
    <source>
        <dbReference type="EMBL" id="KAF7468175.1"/>
    </source>
</evidence>
<evidence type="ECO:0000313" key="3">
    <source>
        <dbReference type="Proteomes" id="UP000335636"/>
    </source>
</evidence>